<evidence type="ECO:0000313" key="2">
    <source>
        <dbReference type="Proteomes" id="UP000029734"/>
    </source>
</evidence>
<name>A0A098MFG6_9BACL</name>
<protein>
    <submittedName>
        <fullName evidence="1">Uncharacterized protein</fullName>
    </submittedName>
</protein>
<proteinExistence type="predicted"/>
<evidence type="ECO:0000313" key="1">
    <source>
        <dbReference type="EMBL" id="KGE20788.1"/>
    </source>
</evidence>
<dbReference type="AlphaFoldDB" id="A0A098MFG6"/>
<dbReference type="EMBL" id="JQCR01000001">
    <property type="protein sequence ID" value="KGE20788.1"/>
    <property type="molecule type" value="Genomic_DNA"/>
</dbReference>
<comment type="caution">
    <text evidence="1">The sequence shown here is derived from an EMBL/GenBank/DDBJ whole genome shotgun (WGS) entry which is preliminary data.</text>
</comment>
<reference evidence="1 2" key="1">
    <citation type="submission" date="2014-08" db="EMBL/GenBank/DDBJ databases">
        <authorList>
            <person name="den Bakker H.C."/>
        </authorList>
    </citation>
    <scope>NUCLEOTIDE SEQUENCE [LARGE SCALE GENOMIC DNA]</scope>
    <source>
        <strain evidence="1 2">DSM 18334</strain>
    </source>
</reference>
<gene>
    <name evidence="1" type="ORF">PWYN_00995</name>
</gene>
<dbReference type="eggNOG" id="ENOG5033DM0">
    <property type="taxonomic scope" value="Bacteria"/>
</dbReference>
<dbReference type="RefSeq" id="WP_036647437.1">
    <property type="nucleotide sequence ID" value="NZ_JQCR01000001.1"/>
</dbReference>
<keyword evidence="2" id="KW-1185">Reference proteome</keyword>
<dbReference type="OrthoDB" id="2974658at2"/>
<reference evidence="1 2" key="2">
    <citation type="submission" date="2014-10" db="EMBL/GenBank/DDBJ databases">
        <title>Comparative genomics of the Paenibacillus odorifer group.</title>
        <authorList>
            <person name="Tsai Y.-C."/>
            <person name="Martin N."/>
            <person name="Korlach J."/>
            <person name="Wiedmann M."/>
        </authorList>
    </citation>
    <scope>NUCLEOTIDE SEQUENCE [LARGE SCALE GENOMIC DNA]</scope>
    <source>
        <strain evidence="1 2">DSM 18334</strain>
    </source>
</reference>
<organism evidence="1 2">
    <name type="scientific">Paenibacillus wynnii</name>
    <dbReference type="NCBI Taxonomy" id="268407"/>
    <lineage>
        <taxon>Bacteria</taxon>
        <taxon>Bacillati</taxon>
        <taxon>Bacillota</taxon>
        <taxon>Bacilli</taxon>
        <taxon>Bacillales</taxon>
        <taxon>Paenibacillaceae</taxon>
        <taxon>Paenibacillus</taxon>
    </lineage>
</organism>
<sequence length="148" mass="17425">MIVMKVEPGKSIGNLSIGMSKLNVEKLTKKSSPIYFRVDYDSNDQVQYIQLASGIKDLYICEYRNIDLFNTKVKDLVTILDKISPYDRNDSELGYSYVFSEIGLSLWRPRNITEEDFEEEWFKEMSLENQEDERKYLFFESLGVFQVL</sequence>
<dbReference type="Proteomes" id="UP000029734">
    <property type="component" value="Unassembled WGS sequence"/>
</dbReference>
<accession>A0A098MFG6</accession>